<dbReference type="AlphaFoldDB" id="A0A3D9XSM4"/>
<evidence type="ECO:0000259" key="14">
    <source>
        <dbReference type="Pfam" id="PF00593"/>
    </source>
</evidence>
<comment type="similarity">
    <text evidence="10 11">Belongs to the TonB-dependent receptor family.</text>
</comment>
<gene>
    <name evidence="16" type="ORF">BDD41_0559</name>
</gene>
<dbReference type="InterPro" id="IPR039426">
    <property type="entry name" value="TonB-dep_rcpt-like"/>
</dbReference>
<comment type="caution">
    <text evidence="16">The sequence shown here is derived from an EMBL/GenBank/DDBJ whole genome shotgun (WGS) entry which is preliminary data.</text>
</comment>
<evidence type="ECO:0000256" key="4">
    <source>
        <dbReference type="ARBA" id="ARBA00022692"/>
    </source>
</evidence>
<keyword evidence="7 11" id="KW-0798">TonB box</keyword>
<keyword evidence="5 13" id="KW-0732">Signal</keyword>
<dbReference type="Proteomes" id="UP000256941">
    <property type="component" value="Unassembled WGS sequence"/>
</dbReference>
<dbReference type="EMBL" id="QTUJ01000001">
    <property type="protein sequence ID" value="REF72093.1"/>
    <property type="molecule type" value="Genomic_DNA"/>
</dbReference>
<evidence type="ECO:0000256" key="5">
    <source>
        <dbReference type="ARBA" id="ARBA00022729"/>
    </source>
</evidence>
<keyword evidence="4 10" id="KW-0812">Transmembrane</keyword>
<dbReference type="InterPro" id="IPR037066">
    <property type="entry name" value="Plug_dom_sf"/>
</dbReference>
<dbReference type="Pfam" id="PF07715">
    <property type="entry name" value="Plug"/>
    <property type="match status" value="1"/>
</dbReference>
<protein>
    <submittedName>
        <fullName evidence="16">Vitamin B12 transporter</fullName>
    </submittedName>
</protein>
<evidence type="ECO:0000256" key="11">
    <source>
        <dbReference type="RuleBase" id="RU003357"/>
    </source>
</evidence>
<name>A0A3D9XSM4_PARVE</name>
<evidence type="ECO:0000256" key="3">
    <source>
        <dbReference type="ARBA" id="ARBA00022452"/>
    </source>
</evidence>
<evidence type="ECO:0000256" key="8">
    <source>
        <dbReference type="ARBA" id="ARBA00023136"/>
    </source>
</evidence>
<keyword evidence="9 10" id="KW-0998">Cell outer membrane</keyword>
<reference evidence="16 17" key="1">
    <citation type="submission" date="2018-08" db="EMBL/GenBank/DDBJ databases">
        <title>Genomic Encyclopedia of Archaeal and Bacterial Type Strains, Phase II (KMG-II): from individual species to whole genera.</title>
        <authorList>
            <person name="Goeker M."/>
        </authorList>
    </citation>
    <scope>NUCLEOTIDE SEQUENCE [LARGE SCALE GENOMIC DNA]</scope>
    <source>
        <strain evidence="16 17">DSM 17099</strain>
    </source>
</reference>
<dbReference type="PANTHER" id="PTHR30069">
    <property type="entry name" value="TONB-DEPENDENT OUTER MEMBRANE RECEPTOR"/>
    <property type="match status" value="1"/>
</dbReference>
<proteinExistence type="inferred from homology"/>
<feature type="domain" description="TonB-dependent receptor-like beta-barrel" evidence="14">
    <location>
        <begin position="190"/>
        <end position="608"/>
    </location>
</feature>
<evidence type="ECO:0000256" key="7">
    <source>
        <dbReference type="ARBA" id="ARBA00023077"/>
    </source>
</evidence>
<dbReference type="SUPFAM" id="SSF56935">
    <property type="entry name" value="Porins"/>
    <property type="match status" value="1"/>
</dbReference>
<evidence type="ECO:0000313" key="16">
    <source>
        <dbReference type="EMBL" id="REF72093.1"/>
    </source>
</evidence>
<feature type="compositionally biased region" description="Basic and acidic residues" evidence="12">
    <location>
        <begin position="192"/>
        <end position="209"/>
    </location>
</feature>
<evidence type="ECO:0000256" key="2">
    <source>
        <dbReference type="ARBA" id="ARBA00022448"/>
    </source>
</evidence>
<dbReference type="CDD" id="cd01347">
    <property type="entry name" value="ligand_gated_channel"/>
    <property type="match status" value="1"/>
</dbReference>
<feature type="chain" id="PRO_5017658043" evidence="13">
    <location>
        <begin position="23"/>
        <end position="634"/>
    </location>
</feature>
<comment type="subcellular location">
    <subcellularLocation>
        <location evidence="1 10">Cell outer membrane</location>
        <topology evidence="1 10">Multi-pass membrane protein</topology>
    </subcellularLocation>
</comment>
<keyword evidence="6" id="KW-0406">Ion transport</keyword>
<dbReference type="Gene3D" id="2.170.130.10">
    <property type="entry name" value="TonB-dependent receptor, plug domain"/>
    <property type="match status" value="1"/>
</dbReference>
<feature type="signal peptide" evidence="13">
    <location>
        <begin position="1"/>
        <end position="22"/>
    </location>
</feature>
<dbReference type="PROSITE" id="PS52016">
    <property type="entry name" value="TONB_DEPENDENT_REC_3"/>
    <property type="match status" value="1"/>
</dbReference>
<evidence type="ECO:0000256" key="9">
    <source>
        <dbReference type="ARBA" id="ARBA00023237"/>
    </source>
</evidence>
<dbReference type="GO" id="GO:0015889">
    <property type="term" value="P:cobalamin transport"/>
    <property type="evidence" value="ECO:0007669"/>
    <property type="project" value="TreeGrafter"/>
</dbReference>
<feature type="region of interest" description="Disordered" evidence="12">
    <location>
        <begin position="192"/>
        <end position="213"/>
    </location>
</feature>
<evidence type="ECO:0000259" key="15">
    <source>
        <dbReference type="Pfam" id="PF07715"/>
    </source>
</evidence>
<evidence type="ECO:0000313" key="17">
    <source>
        <dbReference type="Proteomes" id="UP000256941"/>
    </source>
</evidence>
<evidence type="ECO:0000256" key="10">
    <source>
        <dbReference type="PROSITE-ProRule" id="PRU01360"/>
    </source>
</evidence>
<accession>A0A3D9XSM4</accession>
<dbReference type="RefSeq" id="WP_116220693.1">
    <property type="nucleotide sequence ID" value="NZ_CP038196.1"/>
</dbReference>
<sequence>MFRTPVSLLAATAALLPAAATGQEGYRLDEVVISGGLTAVAEGGYARAHTVLTAAEIEARGIATVQDALRAVPGVSVSATGSTFTQVRIRGGEGNHTLILIDGIEATGGADEYILSGLETANIERIEVLRGPQSVYYGSNASAGVINIITRKGEPGLHYGGSVELGNGAAASAHVSQRGAQGGIALTLSARDDHGYDQSGDGGEKDGTNRKTIGLSGDWQIGEDLRLGTTLRRAKEKYDYDSTSWSATSAQEYVVDDPHKYSERDEFQGGIWAEYSMLGGRLTHRLDYQDTIYKQSYEGGPVTRGETRKLKYRGSFGIDGTVAEASHLLNVLAERQRDESSSAPENRREMTSVALEYRGFLDNGLDVQAGVRHDGNKVFEDFTSWNLGLSWHVPDRPFRLHASAGTGLVNPSYFELYANADYGSSVYLGNPNLKPERNRGFDLGVEAQLPNGMGVVDVTWFKEDLEDEIKDYVMRVENGTQYISYRNLPGESPREGVEVTARIKATDTLDVALNYTYLDAKEPSGAVEVRRPRHELGLSATLAVLEGRGTVTADIRHVSGNWDTQYWTYDPASQSYDVGEIPAHTVVNLAAGYDLTENLRVTGRVVNLFDKEYSDVWGYASQGRTLYAGLTAKW</sequence>
<organism evidence="16 17">
    <name type="scientific">Paracoccus versutus</name>
    <name type="common">Thiobacillus versutus</name>
    <dbReference type="NCBI Taxonomy" id="34007"/>
    <lineage>
        <taxon>Bacteria</taxon>
        <taxon>Pseudomonadati</taxon>
        <taxon>Pseudomonadota</taxon>
        <taxon>Alphaproteobacteria</taxon>
        <taxon>Rhodobacterales</taxon>
        <taxon>Paracoccaceae</taxon>
        <taxon>Paracoccus</taxon>
    </lineage>
</organism>
<dbReference type="PANTHER" id="PTHR30069:SF53">
    <property type="entry name" value="COLICIN I RECEPTOR-RELATED"/>
    <property type="match status" value="1"/>
</dbReference>
<evidence type="ECO:0000256" key="12">
    <source>
        <dbReference type="SAM" id="MobiDB-lite"/>
    </source>
</evidence>
<evidence type="ECO:0000256" key="1">
    <source>
        <dbReference type="ARBA" id="ARBA00004571"/>
    </source>
</evidence>
<evidence type="ECO:0000256" key="13">
    <source>
        <dbReference type="SAM" id="SignalP"/>
    </source>
</evidence>
<keyword evidence="3 10" id="KW-1134">Transmembrane beta strand</keyword>
<feature type="domain" description="TonB-dependent receptor plug" evidence="15">
    <location>
        <begin position="48"/>
        <end position="145"/>
    </location>
</feature>
<dbReference type="GO" id="GO:0009279">
    <property type="term" value="C:cell outer membrane"/>
    <property type="evidence" value="ECO:0007669"/>
    <property type="project" value="UniProtKB-SubCell"/>
</dbReference>
<dbReference type="InterPro" id="IPR000531">
    <property type="entry name" value="Beta-barrel_TonB"/>
</dbReference>
<evidence type="ECO:0000256" key="6">
    <source>
        <dbReference type="ARBA" id="ARBA00023065"/>
    </source>
</evidence>
<keyword evidence="2 10" id="KW-0813">Transport</keyword>
<dbReference type="GO" id="GO:0006811">
    <property type="term" value="P:monoatomic ion transport"/>
    <property type="evidence" value="ECO:0007669"/>
    <property type="project" value="UniProtKB-KW"/>
</dbReference>
<dbReference type="Pfam" id="PF00593">
    <property type="entry name" value="TonB_dep_Rec_b-barrel"/>
    <property type="match status" value="1"/>
</dbReference>
<dbReference type="InterPro" id="IPR036942">
    <property type="entry name" value="Beta-barrel_TonB_sf"/>
</dbReference>
<dbReference type="InterPro" id="IPR012910">
    <property type="entry name" value="Plug_dom"/>
</dbReference>
<dbReference type="Gene3D" id="2.40.170.20">
    <property type="entry name" value="TonB-dependent receptor, beta-barrel domain"/>
    <property type="match status" value="1"/>
</dbReference>
<keyword evidence="8 10" id="KW-0472">Membrane</keyword>